<sequence>MQEPLENLGVAVSAWEIVSPRRMPSIRSVVPIDQEGSCIWIIREGACTRELCAAMNAILQRIAGDGLWLQYWYPRNGGTRCGVTPVPSGIPALV</sequence>
<comment type="caution">
    <text evidence="1">The sequence shown here is derived from an EMBL/GenBank/DDBJ whole genome shotgun (WGS) entry which is preliminary data.</text>
</comment>
<protein>
    <submittedName>
        <fullName evidence="1">Uncharacterized protein</fullName>
    </submittedName>
</protein>
<evidence type="ECO:0000313" key="2">
    <source>
        <dbReference type="Proteomes" id="UP001180489"/>
    </source>
</evidence>
<organism evidence="1 2">
    <name type="scientific">Streptomyces hintoniae</name>
    <dbReference type="NCBI Taxonomy" id="3075521"/>
    <lineage>
        <taxon>Bacteria</taxon>
        <taxon>Bacillati</taxon>
        <taxon>Actinomycetota</taxon>
        <taxon>Actinomycetes</taxon>
        <taxon>Kitasatosporales</taxon>
        <taxon>Streptomycetaceae</taxon>
        <taxon>Streptomyces</taxon>
    </lineage>
</organism>
<name>A0ABU2UVV6_9ACTN</name>
<dbReference type="EMBL" id="JAVRFF010000061">
    <property type="protein sequence ID" value="MDT0477428.1"/>
    <property type="molecule type" value="Genomic_DNA"/>
</dbReference>
<accession>A0ABU2UVV6</accession>
<evidence type="ECO:0000313" key="1">
    <source>
        <dbReference type="EMBL" id="MDT0477428.1"/>
    </source>
</evidence>
<dbReference type="Proteomes" id="UP001180489">
    <property type="component" value="Unassembled WGS sequence"/>
</dbReference>
<keyword evidence="2" id="KW-1185">Reference proteome</keyword>
<dbReference type="RefSeq" id="WP_311637635.1">
    <property type="nucleotide sequence ID" value="NZ_JAVRFF010000061.1"/>
</dbReference>
<reference evidence="1" key="1">
    <citation type="submission" date="2024-05" db="EMBL/GenBank/DDBJ databases">
        <title>30 novel species of actinomycetes from the DSMZ collection.</title>
        <authorList>
            <person name="Nouioui I."/>
        </authorList>
    </citation>
    <scope>NUCLEOTIDE SEQUENCE</scope>
    <source>
        <strain evidence="1">DSM 41014</strain>
    </source>
</reference>
<proteinExistence type="predicted"/>
<gene>
    <name evidence="1" type="ORF">RM863_35430</name>
</gene>